<dbReference type="Pfam" id="PF00300">
    <property type="entry name" value="His_Phos_1"/>
    <property type="match status" value="1"/>
</dbReference>
<dbReference type="RefSeq" id="WP_344779881.1">
    <property type="nucleotide sequence ID" value="NZ_BAABAF010000001.1"/>
</dbReference>
<dbReference type="SMART" id="SM00855">
    <property type="entry name" value="PGAM"/>
    <property type="match status" value="1"/>
</dbReference>
<dbReference type="CDD" id="cd07067">
    <property type="entry name" value="HP_PGM_like"/>
    <property type="match status" value="1"/>
</dbReference>
<accession>A0ABP7G1I3</accession>
<dbReference type="InterPro" id="IPR001345">
    <property type="entry name" value="PG/BPGM_mutase_AS"/>
</dbReference>
<proteinExistence type="predicted"/>
<dbReference type="Proteomes" id="UP001500540">
    <property type="component" value="Unassembled WGS sequence"/>
</dbReference>
<organism evidence="1 2">
    <name type="scientific">Microbacterium kribbense</name>
    <dbReference type="NCBI Taxonomy" id="433645"/>
    <lineage>
        <taxon>Bacteria</taxon>
        <taxon>Bacillati</taxon>
        <taxon>Actinomycetota</taxon>
        <taxon>Actinomycetes</taxon>
        <taxon>Micrococcales</taxon>
        <taxon>Microbacteriaceae</taxon>
        <taxon>Microbacterium</taxon>
    </lineage>
</organism>
<dbReference type="PANTHER" id="PTHR48100">
    <property type="entry name" value="BROAD-SPECIFICITY PHOSPHATASE YOR283W-RELATED"/>
    <property type="match status" value="1"/>
</dbReference>
<name>A0ABP7G1I3_9MICO</name>
<evidence type="ECO:0000313" key="2">
    <source>
        <dbReference type="Proteomes" id="UP001500540"/>
    </source>
</evidence>
<gene>
    <name evidence="1" type="ORF">GCM10022240_03490</name>
</gene>
<dbReference type="PANTHER" id="PTHR48100:SF58">
    <property type="entry name" value="PE-PGRS FAMILY PROTEIN PE_PGRS11"/>
    <property type="match status" value="1"/>
</dbReference>
<keyword evidence="2" id="KW-1185">Reference proteome</keyword>
<dbReference type="EMBL" id="BAABAF010000001">
    <property type="protein sequence ID" value="GAA3753858.1"/>
    <property type="molecule type" value="Genomic_DNA"/>
</dbReference>
<comment type="caution">
    <text evidence="1">The sequence shown here is derived from an EMBL/GenBank/DDBJ whole genome shotgun (WGS) entry which is preliminary data.</text>
</comment>
<sequence>MRLVLIRHGQTPSNVRGLLDTRLPGPGLTRLGLQQAAALPDALAGEDISAIYVSNMVRTQLTAAYLAADLDLETVERAGVREITSGDLEMRSDRASVERYLATVYDWTLGDLDRRMPGGESGAEFFDRYDEVIAEAAQSGHSTVAIVSHGAAIRAWSSLRGSNLPSDFIMHNPLHNTGIVIAEGEPGGSWDILSFMGDAIGGERVDSAVAGPAGQGMPGA</sequence>
<evidence type="ECO:0000313" key="1">
    <source>
        <dbReference type="EMBL" id="GAA3753858.1"/>
    </source>
</evidence>
<reference evidence="2" key="1">
    <citation type="journal article" date="2019" name="Int. J. Syst. Evol. Microbiol.">
        <title>The Global Catalogue of Microorganisms (GCM) 10K type strain sequencing project: providing services to taxonomists for standard genome sequencing and annotation.</title>
        <authorList>
            <consortium name="The Broad Institute Genomics Platform"/>
            <consortium name="The Broad Institute Genome Sequencing Center for Infectious Disease"/>
            <person name="Wu L."/>
            <person name="Ma J."/>
        </authorList>
    </citation>
    <scope>NUCLEOTIDE SEQUENCE [LARGE SCALE GENOMIC DNA]</scope>
    <source>
        <strain evidence="2">JCM 16950</strain>
    </source>
</reference>
<dbReference type="InterPro" id="IPR029033">
    <property type="entry name" value="His_PPase_superfam"/>
</dbReference>
<dbReference type="Gene3D" id="3.40.50.1240">
    <property type="entry name" value="Phosphoglycerate mutase-like"/>
    <property type="match status" value="1"/>
</dbReference>
<dbReference type="SUPFAM" id="SSF53254">
    <property type="entry name" value="Phosphoglycerate mutase-like"/>
    <property type="match status" value="1"/>
</dbReference>
<dbReference type="InterPro" id="IPR050275">
    <property type="entry name" value="PGM_Phosphatase"/>
</dbReference>
<dbReference type="InterPro" id="IPR013078">
    <property type="entry name" value="His_Pase_superF_clade-1"/>
</dbReference>
<protein>
    <submittedName>
        <fullName evidence="1">Histidine phosphatase family protein</fullName>
    </submittedName>
</protein>
<dbReference type="PROSITE" id="PS00175">
    <property type="entry name" value="PG_MUTASE"/>
    <property type="match status" value="1"/>
</dbReference>